<reference evidence="1 2" key="1">
    <citation type="journal article" date="2023" name="Nat. Commun.">
        <title>Origin of minicircular mitochondrial genomes in red algae.</title>
        <authorList>
            <person name="Lee Y."/>
            <person name="Cho C.H."/>
            <person name="Lee Y.M."/>
            <person name="Park S.I."/>
            <person name="Yang J.H."/>
            <person name="West J.A."/>
            <person name="Bhattacharya D."/>
            <person name="Yoon H.S."/>
        </authorList>
    </citation>
    <scope>NUCLEOTIDE SEQUENCE [LARGE SCALE GENOMIC DNA]</scope>
    <source>
        <strain evidence="1 2">CCMP1338</strain>
        <tissue evidence="1">Whole cell</tissue>
    </source>
</reference>
<dbReference type="Gene3D" id="3.40.50.150">
    <property type="entry name" value="Vaccinia Virus protein VP39"/>
    <property type="match status" value="1"/>
</dbReference>
<dbReference type="CDD" id="cd02440">
    <property type="entry name" value="AdoMet_MTases"/>
    <property type="match status" value="1"/>
</dbReference>
<evidence type="ECO:0008006" key="3">
    <source>
        <dbReference type="Google" id="ProtNLM"/>
    </source>
</evidence>
<name>A0AAV8URG6_9RHOD</name>
<evidence type="ECO:0000313" key="1">
    <source>
        <dbReference type="EMBL" id="KAJ8903732.1"/>
    </source>
</evidence>
<dbReference type="SUPFAM" id="SSF53335">
    <property type="entry name" value="S-adenosyl-L-methionine-dependent methyltransferases"/>
    <property type="match status" value="1"/>
</dbReference>
<dbReference type="InterPro" id="IPR029063">
    <property type="entry name" value="SAM-dependent_MTases_sf"/>
</dbReference>
<dbReference type="Proteomes" id="UP001157974">
    <property type="component" value="Unassembled WGS sequence"/>
</dbReference>
<sequence length="197" mass="22328">MSGLIYRLLIGAGQTTLGYKEAFKRCQSGWKVLDVGTGDGFALLRNKDIILEKNLSIVCVEPDAQAAKLLELEIAKEGLENQVKVRVEYLSHASQSEYNCCLCITTLVVFPTTEERRDCVDMCLSHVKPAGKVILHQTLYGGLNNIFLLSRYLTSFTAYYLYRPLYLNDLKSIFSGRLWVMESIHWLAPFMLFTVSK</sequence>
<comment type="caution">
    <text evidence="1">The sequence shown here is derived from an EMBL/GenBank/DDBJ whole genome shotgun (WGS) entry which is preliminary data.</text>
</comment>
<gene>
    <name evidence="1" type="ORF">NDN08_004832</name>
</gene>
<dbReference type="AlphaFoldDB" id="A0AAV8URG6"/>
<organism evidence="1 2">
    <name type="scientific">Rhodosorus marinus</name>
    <dbReference type="NCBI Taxonomy" id="101924"/>
    <lineage>
        <taxon>Eukaryota</taxon>
        <taxon>Rhodophyta</taxon>
        <taxon>Stylonematophyceae</taxon>
        <taxon>Stylonematales</taxon>
        <taxon>Stylonemataceae</taxon>
        <taxon>Rhodosorus</taxon>
    </lineage>
</organism>
<dbReference type="EMBL" id="JAMWBK010000007">
    <property type="protein sequence ID" value="KAJ8903732.1"/>
    <property type="molecule type" value="Genomic_DNA"/>
</dbReference>
<accession>A0AAV8URG6</accession>
<proteinExistence type="predicted"/>
<protein>
    <recommendedName>
        <fullName evidence="3">Methyltransferase domain-containing protein</fullName>
    </recommendedName>
</protein>
<evidence type="ECO:0000313" key="2">
    <source>
        <dbReference type="Proteomes" id="UP001157974"/>
    </source>
</evidence>
<keyword evidence="2" id="KW-1185">Reference proteome</keyword>